<dbReference type="NCBIfam" id="TIGR02937">
    <property type="entry name" value="sigma70-ECF"/>
    <property type="match status" value="1"/>
</dbReference>
<reference evidence="6 7" key="1">
    <citation type="submission" date="2024-07" db="EMBL/GenBank/DDBJ databases">
        <title>Luteimonas salilacus sp. nov., isolated from the shore soil of Salt Lake in Tibet of China.</title>
        <authorList>
            <person name="Zhang X."/>
            <person name="Li A."/>
        </authorList>
    </citation>
    <scope>NUCLEOTIDE SEQUENCE [LARGE SCALE GENOMIC DNA]</scope>
    <source>
        <strain evidence="6 7">B3-2-R+30</strain>
    </source>
</reference>
<evidence type="ECO:0000256" key="4">
    <source>
        <dbReference type="SAM" id="MobiDB-lite"/>
    </source>
</evidence>
<evidence type="ECO:0000313" key="6">
    <source>
        <dbReference type="EMBL" id="MEZ0476124.1"/>
    </source>
</evidence>
<organism evidence="6 7">
    <name type="scientific">Luteimonas salinilitoris</name>
    <dbReference type="NCBI Taxonomy" id="3237697"/>
    <lineage>
        <taxon>Bacteria</taxon>
        <taxon>Pseudomonadati</taxon>
        <taxon>Pseudomonadota</taxon>
        <taxon>Gammaproteobacteria</taxon>
        <taxon>Lysobacterales</taxon>
        <taxon>Lysobacteraceae</taxon>
        <taxon>Luteimonas</taxon>
    </lineage>
</organism>
<dbReference type="EMBL" id="JBFWIC010000027">
    <property type="protein sequence ID" value="MEZ0476124.1"/>
    <property type="molecule type" value="Genomic_DNA"/>
</dbReference>
<name>A0ABV4HTP2_9GAMM</name>
<dbReference type="InterPro" id="IPR053812">
    <property type="entry name" value="HTH_Sigma70_ECF-like"/>
</dbReference>
<evidence type="ECO:0000256" key="2">
    <source>
        <dbReference type="ARBA" id="ARBA00023082"/>
    </source>
</evidence>
<feature type="domain" description="RNA polymerase sigma-70 ECF-like HTH" evidence="5">
    <location>
        <begin position="26"/>
        <end position="205"/>
    </location>
</feature>
<keyword evidence="2" id="KW-0731">Sigma factor</keyword>
<evidence type="ECO:0000256" key="1">
    <source>
        <dbReference type="ARBA" id="ARBA00023015"/>
    </source>
</evidence>
<gene>
    <name evidence="6" type="ORF">AB6713_16105</name>
</gene>
<protein>
    <submittedName>
        <fullName evidence="6">ECF-type sigma factor</fullName>
    </submittedName>
</protein>
<evidence type="ECO:0000256" key="3">
    <source>
        <dbReference type="ARBA" id="ARBA00023163"/>
    </source>
</evidence>
<dbReference type="RefSeq" id="WP_370565395.1">
    <property type="nucleotide sequence ID" value="NZ_JBFWIB010000016.1"/>
</dbReference>
<accession>A0ABV4HTP2</accession>
<dbReference type="SUPFAM" id="SSF88659">
    <property type="entry name" value="Sigma3 and sigma4 domains of RNA polymerase sigma factors"/>
    <property type="match status" value="1"/>
</dbReference>
<keyword evidence="3" id="KW-0804">Transcription</keyword>
<proteinExistence type="predicted"/>
<dbReference type="PANTHER" id="PTHR43133:SF39">
    <property type="entry name" value="SIMILAR TO RNA POLYMERASE SIGMA-E FACTOR"/>
    <property type="match status" value="1"/>
</dbReference>
<dbReference type="Gene3D" id="1.10.10.10">
    <property type="entry name" value="Winged helix-like DNA-binding domain superfamily/Winged helix DNA-binding domain"/>
    <property type="match status" value="1"/>
</dbReference>
<evidence type="ECO:0000313" key="7">
    <source>
        <dbReference type="Proteomes" id="UP001566331"/>
    </source>
</evidence>
<feature type="compositionally biased region" description="Polar residues" evidence="4">
    <location>
        <begin position="1"/>
        <end position="12"/>
    </location>
</feature>
<dbReference type="Pfam" id="PF07638">
    <property type="entry name" value="Sigma70_ECF"/>
    <property type="match status" value="1"/>
</dbReference>
<keyword evidence="1" id="KW-0805">Transcription regulation</keyword>
<dbReference type="PANTHER" id="PTHR43133">
    <property type="entry name" value="RNA POLYMERASE ECF-TYPE SIGMA FACTO"/>
    <property type="match status" value="1"/>
</dbReference>
<dbReference type="InterPro" id="IPR036388">
    <property type="entry name" value="WH-like_DNA-bd_sf"/>
</dbReference>
<sequence length="233" mass="25882">MKYSQNLLSSSPGDMPTPALGDETAESVTQLLVEAEQTGGDAWNRIYGLIYQDLHRIARSQIRQQMDPRLSPTSLISEAWLKLVRSQVSASSRPHLVSLIARAMRFVLVDEVRRALASKRGGYQVAERLSSIGEPAAEDGRLEEVLALDKALESLAEISPRLARVVELRYYGGLEETEIAELMGVTNRTVRRDWRKARAFLQSHLAGAENTTVALREGCGERIPLTRTPEASR</sequence>
<keyword evidence="7" id="KW-1185">Reference proteome</keyword>
<dbReference type="InterPro" id="IPR014284">
    <property type="entry name" value="RNA_pol_sigma-70_dom"/>
</dbReference>
<dbReference type="InterPro" id="IPR011517">
    <property type="entry name" value="RNA_pol_sigma70_ECF-like"/>
</dbReference>
<dbReference type="NCBIfam" id="TIGR02999">
    <property type="entry name" value="Sig-70_X6"/>
    <property type="match status" value="1"/>
</dbReference>
<dbReference type="InterPro" id="IPR039425">
    <property type="entry name" value="RNA_pol_sigma-70-like"/>
</dbReference>
<comment type="caution">
    <text evidence="6">The sequence shown here is derived from an EMBL/GenBank/DDBJ whole genome shotgun (WGS) entry which is preliminary data.</text>
</comment>
<feature type="region of interest" description="Disordered" evidence="4">
    <location>
        <begin position="1"/>
        <end position="21"/>
    </location>
</feature>
<dbReference type="InterPro" id="IPR013324">
    <property type="entry name" value="RNA_pol_sigma_r3/r4-like"/>
</dbReference>
<dbReference type="Proteomes" id="UP001566331">
    <property type="component" value="Unassembled WGS sequence"/>
</dbReference>
<evidence type="ECO:0000259" key="5">
    <source>
        <dbReference type="Pfam" id="PF07638"/>
    </source>
</evidence>